<evidence type="ECO:0000313" key="2">
    <source>
        <dbReference type="EMBL" id="MBX7482787.1"/>
    </source>
</evidence>
<accession>A0ABS7JCS4</accession>
<evidence type="ECO:0000259" key="1">
    <source>
        <dbReference type="Pfam" id="PF03372"/>
    </source>
</evidence>
<evidence type="ECO:0000313" key="3">
    <source>
        <dbReference type="Proteomes" id="UP000755104"/>
    </source>
</evidence>
<dbReference type="PANTHER" id="PTHR42834:SF1">
    <property type="entry name" value="ENDONUCLEASE_EXONUCLEASE_PHOSPHATASE FAMILY PROTEIN (AFU_ORTHOLOGUE AFUA_3G09210)"/>
    <property type="match status" value="1"/>
</dbReference>
<feature type="domain" description="Endonuclease/exonuclease/phosphatase" evidence="1">
    <location>
        <begin position="8"/>
        <end position="303"/>
    </location>
</feature>
<dbReference type="Proteomes" id="UP000755104">
    <property type="component" value="Unassembled WGS sequence"/>
</dbReference>
<comment type="caution">
    <text evidence="2">The sequence shown here is derived from an EMBL/GenBank/DDBJ whole genome shotgun (WGS) entry which is preliminary data.</text>
</comment>
<dbReference type="Pfam" id="PF03372">
    <property type="entry name" value="Exo_endo_phos"/>
    <property type="match status" value="1"/>
</dbReference>
<dbReference type="RefSeq" id="WP_221558046.1">
    <property type="nucleotide sequence ID" value="NZ_JAIGNO010000005.1"/>
</dbReference>
<sequence length="345" mass="38701">MSDLSVATFNLYNLNLPGLPMYRDSDGWSQAEYDRKIDWMAGQLAILRADVFGFQELWHGRALEEAFAAAGLGSQYDLLVPGNEAAVPADGTKIVCAAAVRKGLLVDGEAAEWIAQFPDDFLLQADGDPQSPRIKVELSGFHRPVLHFQIRPHPDEAAVHLYVCHLKSKAPATIWFDDWYKDAEDTFKPHASHLGSALSTLRRTAEATALRWMLTERMKGNDTPTIVLGDLNDGQDSNTLNIITEQPKFLTALSSGGRDNALYSAQAMQQLRSLRDVYYTHVYQDVRESLDHVLASEQFYDMSKKRIWAFDGLTIENDHLNFDNHKENGTGDHGIVMVKFRHKPA</sequence>
<protein>
    <recommendedName>
        <fullName evidence="1">Endonuclease/exonuclease/phosphatase domain-containing protein</fullName>
    </recommendedName>
</protein>
<gene>
    <name evidence="2" type="ORF">K3174_09590</name>
</gene>
<proteinExistence type="predicted"/>
<name>A0ABS7JCS4_9SPHN</name>
<keyword evidence="3" id="KW-1185">Reference proteome</keyword>
<dbReference type="InterPro" id="IPR005135">
    <property type="entry name" value="Endo/exonuclease/phosphatase"/>
</dbReference>
<dbReference type="Gene3D" id="3.60.10.10">
    <property type="entry name" value="Endonuclease/exonuclease/phosphatase"/>
    <property type="match status" value="1"/>
</dbReference>
<dbReference type="SUPFAM" id="SSF56219">
    <property type="entry name" value="DNase I-like"/>
    <property type="match status" value="1"/>
</dbReference>
<organism evidence="2 3">
    <name type="scientific">Qipengyuania qiaonensis</name>
    <dbReference type="NCBI Taxonomy" id="2867240"/>
    <lineage>
        <taxon>Bacteria</taxon>
        <taxon>Pseudomonadati</taxon>
        <taxon>Pseudomonadota</taxon>
        <taxon>Alphaproteobacteria</taxon>
        <taxon>Sphingomonadales</taxon>
        <taxon>Erythrobacteraceae</taxon>
        <taxon>Qipengyuania</taxon>
    </lineage>
</organism>
<dbReference type="EMBL" id="JAIGNO010000005">
    <property type="protein sequence ID" value="MBX7482787.1"/>
    <property type="molecule type" value="Genomic_DNA"/>
</dbReference>
<reference evidence="2 3" key="1">
    <citation type="submission" date="2021-08" db="EMBL/GenBank/DDBJ databases">
        <title>Comparative Genomics Analysis of the Genus Qipengyuania Reveals Extensive Genetic Diversity and Metabolic Versatility, Including the Description of Fifteen Novel Species.</title>
        <authorList>
            <person name="Liu Y."/>
        </authorList>
    </citation>
    <scope>NUCLEOTIDE SEQUENCE [LARGE SCALE GENOMIC DNA]</scope>
    <source>
        <strain evidence="2 3">6D47A</strain>
    </source>
</reference>
<dbReference type="PANTHER" id="PTHR42834">
    <property type="entry name" value="ENDONUCLEASE/EXONUCLEASE/PHOSPHATASE FAMILY PROTEIN (AFU_ORTHOLOGUE AFUA_3G09210)"/>
    <property type="match status" value="1"/>
</dbReference>
<dbReference type="InterPro" id="IPR036691">
    <property type="entry name" value="Endo/exonu/phosph_ase_sf"/>
</dbReference>